<organism evidence="3 4">
    <name type="scientific">Cuscuta epithymum</name>
    <dbReference type="NCBI Taxonomy" id="186058"/>
    <lineage>
        <taxon>Eukaryota</taxon>
        <taxon>Viridiplantae</taxon>
        <taxon>Streptophyta</taxon>
        <taxon>Embryophyta</taxon>
        <taxon>Tracheophyta</taxon>
        <taxon>Spermatophyta</taxon>
        <taxon>Magnoliopsida</taxon>
        <taxon>eudicotyledons</taxon>
        <taxon>Gunneridae</taxon>
        <taxon>Pentapetalae</taxon>
        <taxon>asterids</taxon>
        <taxon>lamiids</taxon>
        <taxon>Solanales</taxon>
        <taxon>Convolvulaceae</taxon>
        <taxon>Cuscuteae</taxon>
        <taxon>Cuscuta</taxon>
        <taxon>Cuscuta subgen. Cuscuta</taxon>
    </lineage>
</organism>
<dbReference type="AlphaFoldDB" id="A0AAV0DE06"/>
<dbReference type="InterPro" id="IPR011990">
    <property type="entry name" value="TPR-like_helical_dom_sf"/>
</dbReference>
<keyword evidence="1" id="KW-0677">Repeat</keyword>
<evidence type="ECO:0000313" key="4">
    <source>
        <dbReference type="Proteomes" id="UP001152523"/>
    </source>
</evidence>
<protein>
    <submittedName>
        <fullName evidence="3">Uncharacterized protein</fullName>
    </submittedName>
</protein>
<reference evidence="3" key="1">
    <citation type="submission" date="2022-07" db="EMBL/GenBank/DDBJ databases">
        <authorList>
            <person name="Macas J."/>
            <person name="Novak P."/>
            <person name="Neumann P."/>
        </authorList>
    </citation>
    <scope>NUCLEOTIDE SEQUENCE</scope>
</reference>
<dbReference type="GO" id="GO:0009451">
    <property type="term" value="P:RNA modification"/>
    <property type="evidence" value="ECO:0007669"/>
    <property type="project" value="InterPro"/>
</dbReference>
<name>A0AAV0DE06_9ASTE</name>
<accession>A0AAV0DE06</accession>
<dbReference type="FunFam" id="1.25.40.10:FF:000996">
    <property type="entry name" value="Small kernel1"/>
    <property type="match status" value="1"/>
</dbReference>
<evidence type="ECO:0000256" key="2">
    <source>
        <dbReference type="PROSITE-ProRule" id="PRU00708"/>
    </source>
</evidence>
<evidence type="ECO:0000313" key="3">
    <source>
        <dbReference type="EMBL" id="CAH9095143.1"/>
    </source>
</evidence>
<dbReference type="NCBIfam" id="TIGR00756">
    <property type="entry name" value="PPR"/>
    <property type="match status" value="4"/>
</dbReference>
<sequence length="639" mass="71593">MRVTIKSSAGLWVLASTPMTRHCHTSSAATSLHLLHLLQLSIDYRTLKLTQQCHARIHCSGLTQHSVLATKLISAYSTCQSPFSSQLFFDSFVTKNVYIYNTLINGLAKNRFFVQSIRLFEQMCGSTVSPDEFTSSSVVKILAEAGDFMSGKMVHSMCVKNGFLFDIVVANSFMSLYVKNESLSDALKLFDEMPTRNLGSWNVIILGYVRLKDKSSENGLWEFVKEMKMEGWDFDAFTVSTLLSFCVEDRKTWHYGRELHCHVFKKSLNLEIGISGDDHHLGCCLIDIYSKSGRVNPARKVFEQLTHRNVFAWTSIVNGYVQNSNFKEACQLFFNMQVEGITPNKVSLVCILPACSSMVSLKGGKQVHGFAIRQNLNKEVSFSNALVDMYFRTGSFKSARLAFEHGSTIKDRISWSSMILGYGLHGKGHEAISMFNQMLNTGIKPDMITAVGALSACARSGLVDEGIKIFDSALNDYGVKPSVEMCSCMVDLFGRSGQLDRALEFITSMPVGPGPSIWGALLNASTLHGNDKMRELSYKFLVQMEPENPSNYVSLSNLYASSQRWDVVSEVRRLMKERGMKKLPGCSWIDIKKETHCFYIADRAHPCCDIIYERLDELSSMMKQTGLEPAFESGITLCE</sequence>
<feature type="repeat" description="PPR" evidence="2">
    <location>
        <begin position="96"/>
        <end position="130"/>
    </location>
</feature>
<feature type="repeat" description="PPR" evidence="2">
    <location>
        <begin position="411"/>
        <end position="445"/>
    </location>
</feature>
<proteinExistence type="predicted"/>
<dbReference type="PROSITE" id="PS51375">
    <property type="entry name" value="PPR"/>
    <property type="match status" value="4"/>
</dbReference>
<feature type="repeat" description="PPR" evidence="2">
    <location>
        <begin position="166"/>
        <end position="200"/>
    </location>
</feature>
<dbReference type="Pfam" id="PF13041">
    <property type="entry name" value="PPR_2"/>
    <property type="match status" value="3"/>
</dbReference>
<dbReference type="InterPro" id="IPR046848">
    <property type="entry name" value="E_motif"/>
</dbReference>
<feature type="repeat" description="PPR" evidence="2">
    <location>
        <begin position="309"/>
        <end position="343"/>
    </location>
</feature>
<dbReference type="Pfam" id="PF01535">
    <property type="entry name" value="PPR"/>
    <property type="match status" value="2"/>
</dbReference>
<evidence type="ECO:0000256" key="1">
    <source>
        <dbReference type="ARBA" id="ARBA00022737"/>
    </source>
</evidence>
<dbReference type="PANTHER" id="PTHR47926">
    <property type="entry name" value="PENTATRICOPEPTIDE REPEAT-CONTAINING PROTEIN"/>
    <property type="match status" value="1"/>
</dbReference>
<dbReference type="Proteomes" id="UP001152523">
    <property type="component" value="Unassembled WGS sequence"/>
</dbReference>
<dbReference type="EMBL" id="CAMAPF010000084">
    <property type="protein sequence ID" value="CAH9095143.1"/>
    <property type="molecule type" value="Genomic_DNA"/>
</dbReference>
<dbReference type="Gene3D" id="1.25.40.10">
    <property type="entry name" value="Tetratricopeptide repeat domain"/>
    <property type="match status" value="5"/>
</dbReference>
<dbReference type="InterPro" id="IPR046960">
    <property type="entry name" value="PPR_At4g14850-like_plant"/>
</dbReference>
<gene>
    <name evidence="3" type="ORF">CEPIT_LOCUS13161</name>
</gene>
<dbReference type="Pfam" id="PF20431">
    <property type="entry name" value="E_motif"/>
    <property type="match status" value="1"/>
</dbReference>
<keyword evidence="4" id="KW-1185">Reference proteome</keyword>
<comment type="caution">
    <text evidence="3">The sequence shown here is derived from an EMBL/GenBank/DDBJ whole genome shotgun (WGS) entry which is preliminary data.</text>
</comment>
<dbReference type="PANTHER" id="PTHR47926:SF540">
    <property type="entry name" value="PENTATRICOPEPTIDE REPEAT-CONTAINING PROTEIN"/>
    <property type="match status" value="1"/>
</dbReference>
<dbReference type="InterPro" id="IPR002885">
    <property type="entry name" value="PPR_rpt"/>
</dbReference>
<dbReference type="GO" id="GO:0003723">
    <property type="term" value="F:RNA binding"/>
    <property type="evidence" value="ECO:0007669"/>
    <property type="project" value="InterPro"/>
</dbReference>